<evidence type="ECO:0000313" key="2">
    <source>
        <dbReference type="Proteomes" id="UP000036958"/>
    </source>
</evidence>
<sequence>MNDDHQSIDGNFKDHDVSVGVILNKFMIEENAVFCFSDIFNLEDSLGIIC</sequence>
<organism evidence="1 2">
    <name type="scientific">Sunxiuqinia dokdonensis</name>
    <dbReference type="NCBI Taxonomy" id="1409788"/>
    <lineage>
        <taxon>Bacteria</taxon>
        <taxon>Pseudomonadati</taxon>
        <taxon>Bacteroidota</taxon>
        <taxon>Bacteroidia</taxon>
        <taxon>Marinilabiliales</taxon>
        <taxon>Prolixibacteraceae</taxon>
        <taxon>Sunxiuqinia</taxon>
    </lineage>
</organism>
<gene>
    <name evidence="1" type="ORF">NC99_21060</name>
</gene>
<evidence type="ECO:0000313" key="1">
    <source>
        <dbReference type="EMBL" id="KOH44981.1"/>
    </source>
</evidence>
<proteinExistence type="predicted"/>
<dbReference type="Proteomes" id="UP000036958">
    <property type="component" value="Unassembled WGS sequence"/>
</dbReference>
<reference evidence="2" key="1">
    <citation type="submission" date="2015-07" db="EMBL/GenBank/DDBJ databases">
        <title>Genome sequencing of Sunxiuqinia dokdonensis strain SK.</title>
        <authorList>
            <person name="Ahn S."/>
            <person name="Kim B.-C."/>
        </authorList>
    </citation>
    <scope>NUCLEOTIDE SEQUENCE [LARGE SCALE GENOMIC DNA]</scope>
    <source>
        <strain evidence="2">SK</strain>
    </source>
</reference>
<dbReference type="EMBL" id="LGIA01000149">
    <property type="protein sequence ID" value="KOH44981.1"/>
    <property type="molecule type" value="Genomic_DNA"/>
</dbReference>
<comment type="caution">
    <text evidence="1">The sequence shown here is derived from an EMBL/GenBank/DDBJ whole genome shotgun (WGS) entry which is preliminary data.</text>
</comment>
<dbReference type="AlphaFoldDB" id="A0A0L8V955"/>
<accession>A0A0L8V955</accession>
<protein>
    <submittedName>
        <fullName evidence="1">Uncharacterized protein</fullName>
    </submittedName>
</protein>
<name>A0A0L8V955_9BACT</name>
<keyword evidence="2" id="KW-1185">Reference proteome</keyword>